<evidence type="ECO:0000256" key="1">
    <source>
        <dbReference type="SAM" id="SignalP"/>
    </source>
</evidence>
<name>A0A841JL94_9SPHI</name>
<organism evidence="3 4">
    <name type="scientific">Mucilaginibacter lappiensis</name>
    <dbReference type="NCBI Taxonomy" id="354630"/>
    <lineage>
        <taxon>Bacteria</taxon>
        <taxon>Pseudomonadati</taxon>
        <taxon>Bacteroidota</taxon>
        <taxon>Sphingobacteriia</taxon>
        <taxon>Sphingobacteriales</taxon>
        <taxon>Sphingobacteriaceae</taxon>
        <taxon>Mucilaginibacter</taxon>
    </lineage>
</organism>
<feature type="signal peptide" evidence="1">
    <location>
        <begin position="1"/>
        <end position="21"/>
    </location>
</feature>
<evidence type="ECO:0000259" key="2">
    <source>
        <dbReference type="Pfam" id="PF18990"/>
    </source>
</evidence>
<keyword evidence="1" id="KW-0732">Signal</keyword>
<feature type="domain" description="DUF5723" evidence="2">
    <location>
        <begin position="51"/>
        <end position="414"/>
    </location>
</feature>
<evidence type="ECO:0000313" key="4">
    <source>
        <dbReference type="Proteomes" id="UP000548326"/>
    </source>
</evidence>
<dbReference type="Proteomes" id="UP000548326">
    <property type="component" value="Unassembled WGS sequence"/>
</dbReference>
<dbReference type="EMBL" id="JACHCA010000007">
    <property type="protein sequence ID" value="MBB6128711.1"/>
    <property type="molecule type" value="Genomic_DNA"/>
</dbReference>
<dbReference type="Pfam" id="PF18990">
    <property type="entry name" value="DUF5723"/>
    <property type="match status" value="1"/>
</dbReference>
<dbReference type="AlphaFoldDB" id="A0A841JL94"/>
<dbReference type="InterPro" id="IPR043781">
    <property type="entry name" value="DUF5723"/>
</dbReference>
<gene>
    <name evidence="3" type="ORF">HDF22_002834</name>
</gene>
<sequence>MNKNKLLIVFGILFFSLSASAQQFSQYNTGTLYDSFENPSQRSFIPDSSRQYAFNFLIPNFNVNTYLTGNAQRTFKSKLFGSNSQYYTDNLQIGQGKYNHFNANINAYAIMFKLFSSFNGDVEIGFSAQTKAEARGLFSDESFALLNGTRNFPNDNYTNIFNDNYRYQAYHQISFSYRERVNKKIAVGFKISALLGIEYQEFNINHSQVTFDRTNPNNPSALLGLTGRYYANYIPGQRDTRDYLPNLRNPGAAISFGLSYITDDRVTIQGNIKDLGFIHWSNRSATYDFNNSGVINNLGSQHFADTLYNRVRTIMQDNNNKTVKPLTTATNGLAELSATKSYWIGYGNTWKYSPTLIASKALFYPDFKGALVNHFNYRGLFTATLTTSYDDMHFFNIGTQLMIKSPNTEFYIGTERLTNTSKLAAAALHNNSQINQVGNYSGGDFYLGFTLKFGRVIEHPMNASIIPMGEKGFFGRLFGRLFKTSTNKGV</sequence>
<reference evidence="3 4" key="1">
    <citation type="submission" date="2020-08" db="EMBL/GenBank/DDBJ databases">
        <title>Genomic Encyclopedia of Type Strains, Phase IV (KMG-V): Genome sequencing to study the core and pangenomes of soil and plant-associated prokaryotes.</title>
        <authorList>
            <person name="Whitman W."/>
        </authorList>
    </citation>
    <scope>NUCLEOTIDE SEQUENCE [LARGE SCALE GENOMIC DNA]</scope>
    <source>
        <strain evidence="3 4">MP601</strain>
    </source>
</reference>
<feature type="chain" id="PRO_5032328021" description="DUF5723 domain-containing protein" evidence="1">
    <location>
        <begin position="22"/>
        <end position="490"/>
    </location>
</feature>
<dbReference type="RefSeq" id="WP_183588103.1">
    <property type="nucleotide sequence ID" value="NZ_JACHCA010000007.1"/>
</dbReference>
<accession>A0A841JL94</accession>
<proteinExistence type="predicted"/>
<comment type="caution">
    <text evidence="3">The sequence shown here is derived from an EMBL/GenBank/DDBJ whole genome shotgun (WGS) entry which is preliminary data.</text>
</comment>
<evidence type="ECO:0000313" key="3">
    <source>
        <dbReference type="EMBL" id="MBB6128711.1"/>
    </source>
</evidence>
<protein>
    <recommendedName>
        <fullName evidence="2">DUF5723 domain-containing protein</fullName>
    </recommendedName>
</protein>